<evidence type="ECO:0000256" key="4">
    <source>
        <dbReference type="ARBA" id="ARBA00022723"/>
    </source>
</evidence>
<dbReference type="PANTHER" id="PTHR46206">
    <property type="entry name" value="CYTOCHROME P450"/>
    <property type="match status" value="1"/>
</dbReference>
<dbReference type="Pfam" id="PF00067">
    <property type="entry name" value="p450"/>
    <property type="match status" value="1"/>
</dbReference>
<sequence length="554" mass="62063">MAATSDLPPQMTTYLQSLTLGNVCAAVLFYVAASTLVGAIRAPRYPASVPWVGKEKEGWLAGVRATLTSIVHVRTWLAEGYEKYSKNGRSFILPNMFGTPPEIVVPRSQMSWLLEQPDNVLSTSAAHYDQLHGDYSFLTPALLADPYHEHVIHRSLARNLNALIPAVEDEVARGMDEVCGVDTEEWKSLNAWDALLAIVPKITNRMMVGAPLCRDPHFLANMVGFTNDVVRNMLLFGFVPSPLKFLVGPVAGLTSWWHWRQTAQHTLPLVKQRMHDMARKDAGDPEFEKWTEPNDYISWHVRLAAQEGRADELDPVRVTQRLMPINFASIHTTVMTAHSVLLDLLAADPARGFLDGIREEAARVLAEEGGHWTKNGLARMLRTDSAIRESMRVSVFAQTLVGRKVVARDGVTNKAEGWHVPYGGRLSLPLHATTHDPAIFADPDDYDAFRHSREREAYEARPAEERGREEGLKLKQRGMVTTGDTHFPWGHGRHACPGRFFVAHELKMVLAYLVLNYDIKYLPARPPTKWIGMNIIPAVDARIEVRRRSGTVKS</sequence>
<dbReference type="Proteomes" id="UP001521116">
    <property type="component" value="Unassembled WGS sequence"/>
</dbReference>
<evidence type="ECO:0000256" key="7">
    <source>
        <dbReference type="ARBA" id="ARBA00023033"/>
    </source>
</evidence>
<evidence type="ECO:0000313" key="10">
    <source>
        <dbReference type="EMBL" id="KAL1628162.1"/>
    </source>
</evidence>
<keyword evidence="4 8" id="KW-0479">Metal-binding</keyword>
<protein>
    <recommendedName>
        <fullName evidence="12">Cytochrome P450</fullName>
    </recommendedName>
</protein>
<dbReference type="PANTHER" id="PTHR46206:SF1">
    <property type="entry name" value="P450, PUTATIVE (EUROFUNG)-RELATED"/>
    <property type="match status" value="1"/>
</dbReference>
<evidence type="ECO:0000256" key="8">
    <source>
        <dbReference type="RuleBase" id="RU000461"/>
    </source>
</evidence>
<dbReference type="CDD" id="cd11041">
    <property type="entry name" value="CYP503A1-like"/>
    <property type="match status" value="1"/>
</dbReference>
<dbReference type="Gene3D" id="1.10.630.10">
    <property type="entry name" value="Cytochrome P450"/>
    <property type="match status" value="1"/>
</dbReference>
<organism evidence="10 11">
    <name type="scientific">Neofusicoccum ribis</name>
    <dbReference type="NCBI Taxonomy" id="45134"/>
    <lineage>
        <taxon>Eukaryota</taxon>
        <taxon>Fungi</taxon>
        <taxon>Dikarya</taxon>
        <taxon>Ascomycota</taxon>
        <taxon>Pezizomycotina</taxon>
        <taxon>Dothideomycetes</taxon>
        <taxon>Dothideomycetes incertae sedis</taxon>
        <taxon>Botryosphaeriales</taxon>
        <taxon>Botryosphaeriaceae</taxon>
        <taxon>Neofusicoccum</taxon>
    </lineage>
</organism>
<dbReference type="EMBL" id="JAJVDC020000064">
    <property type="protein sequence ID" value="KAL1628162.1"/>
    <property type="molecule type" value="Genomic_DNA"/>
</dbReference>
<keyword evidence="7 8" id="KW-0503">Monooxygenase</keyword>
<keyword evidence="11" id="KW-1185">Reference proteome</keyword>
<keyword evidence="9" id="KW-0812">Transmembrane</keyword>
<evidence type="ECO:0000313" key="11">
    <source>
        <dbReference type="Proteomes" id="UP001521116"/>
    </source>
</evidence>
<dbReference type="PRINTS" id="PR00465">
    <property type="entry name" value="EP450IV"/>
</dbReference>
<evidence type="ECO:0000256" key="1">
    <source>
        <dbReference type="ARBA" id="ARBA00001971"/>
    </source>
</evidence>
<feature type="transmembrane region" description="Helical" evidence="9">
    <location>
        <begin position="20"/>
        <end position="40"/>
    </location>
</feature>
<accession>A0ABR3SS43</accession>
<proteinExistence type="inferred from homology"/>
<comment type="cofactor">
    <cofactor evidence="1">
        <name>heme</name>
        <dbReference type="ChEBI" id="CHEBI:30413"/>
    </cofactor>
</comment>
<dbReference type="InterPro" id="IPR001128">
    <property type="entry name" value="Cyt_P450"/>
</dbReference>
<comment type="similarity">
    <text evidence="2 8">Belongs to the cytochrome P450 family.</text>
</comment>
<dbReference type="InterPro" id="IPR002403">
    <property type="entry name" value="Cyt_P450_E_grp-IV"/>
</dbReference>
<name>A0ABR3SS43_9PEZI</name>
<dbReference type="PROSITE" id="PS00086">
    <property type="entry name" value="CYTOCHROME_P450"/>
    <property type="match status" value="1"/>
</dbReference>
<evidence type="ECO:0000256" key="9">
    <source>
        <dbReference type="SAM" id="Phobius"/>
    </source>
</evidence>
<evidence type="ECO:0000256" key="6">
    <source>
        <dbReference type="ARBA" id="ARBA00023004"/>
    </source>
</evidence>
<evidence type="ECO:0000256" key="3">
    <source>
        <dbReference type="ARBA" id="ARBA00022617"/>
    </source>
</evidence>
<evidence type="ECO:0008006" key="12">
    <source>
        <dbReference type="Google" id="ProtNLM"/>
    </source>
</evidence>
<dbReference type="SUPFAM" id="SSF48264">
    <property type="entry name" value="Cytochrome P450"/>
    <property type="match status" value="1"/>
</dbReference>
<dbReference type="InterPro" id="IPR017972">
    <property type="entry name" value="Cyt_P450_CS"/>
</dbReference>
<reference evidence="10 11" key="1">
    <citation type="submission" date="2024-02" db="EMBL/GenBank/DDBJ databases">
        <title>De novo assembly and annotation of 12 fungi associated with fruit tree decline syndrome in Ontario, Canada.</title>
        <authorList>
            <person name="Sulman M."/>
            <person name="Ellouze W."/>
            <person name="Ilyukhin E."/>
        </authorList>
    </citation>
    <scope>NUCLEOTIDE SEQUENCE [LARGE SCALE GENOMIC DNA]</scope>
    <source>
        <strain evidence="10 11">M1-105</strain>
    </source>
</reference>
<keyword evidence="6 8" id="KW-0408">Iron</keyword>
<evidence type="ECO:0000256" key="5">
    <source>
        <dbReference type="ARBA" id="ARBA00023002"/>
    </source>
</evidence>
<keyword evidence="9" id="KW-1133">Transmembrane helix</keyword>
<keyword evidence="3 8" id="KW-0349">Heme</keyword>
<keyword evidence="5 8" id="KW-0560">Oxidoreductase</keyword>
<keyword evidence="9" id="KW-0472">Membrane</keyword>
<comment type="caution">
    <text evidence="10">The sequence shown here is derived from an EMBL/GenBank/DDBJ whole genome shotgun (WGS) entry which is preliminary data.</text>
</comment>
<evidence type="ECO:0000256" key="2">
    <source>
        <dbReference type="ARBA" id="ARBA00010617"/>
    </source>
</evidence>
<dbReference type="InterPro" id="IPR036396">
    <property type="entry name" value="Cyt_P450_sf"/>
</dbReference>
<gene>
    <name evidence="10" type="ORF">SLS56_005982</name>
</gene>